<comment type="caution">
    <text evidence="2">The sequence shown here is derived from an EMBL/GenBank/DDBJ whole genome shotgun (WGS) entry which is preliminary data.</text>
</comment>
<gene>
    <name evidence="2" type="ORF">TWF506_000715</name>
</gene>
<dbReference type="EMBL" id="JAVHJM010000001">
    <property type="protein sequence ID" value="KAK6520461.1"/>
    <property type="molecule type" value="Genomic_DNA"/>
</dbReference>
<evidence type="ECO:0000313" key="3">
    <source>
        <dbReference type="Proteomes" id="UP001307849"/>
    </source>
</evidence>
<evidence type="ECO:0000259" key="1">
    <source>
        <dbReference type="Pfam" id="PF00472"/>
    </source>
</evidence>
<accession>A0AAN8P8P9</accession>
<dbReference type="PANTHER" id="PTHR11075">
    <property type="entry name" value="PEPTIDE CHAIN RELEASE FACTOR"/>
    <property type="match status" value="1"/>
</dbReference>
<dbReference type="SUPFAM" id="SSF110916">
    <property type="entry name" value="Peptidyl-tRNA hydrolase domain-like"/>
    <property type="match status" value="1"/>
</dbReference>
<reference evidence="2 3" key="1">
    <citation type="submission" date="2019-10" db="EMBL/GenBank/DDBJ databases">
        <authorList>
            <person name="Palmer J.M."/>
        </authorList>
    </citation>
    <scope>NUCLEOTIDE SEQUENCE [LARGE SCALE GENOMIC DNA]</scope>
    <source>
        <strain evidence="2 3">TWF506</strain>
    </source>
</reference>
<dbReference type="GO" id="GO:0005762">
    <property type="term" value="C:mitochondrial large ribosomal subunit"/>
    <property type="evidence" value="ECO:0007669"/>
    <property type="project" value="TreeGrafter"/>
</dbReference>
<organism evidence="2 3">
    <name type="scientific">Arthrobotrys conoides</name>
    <dbReference type="NCBI Taxonomy" id="74498"/>
    <lineage>
        <taxon>Eukaryota</taxon>
        <taxon>Fungi</taxon>
        <taxon>Dikarya</taxon>
        <taxon>Ascomycota</taxon>
        <taxon>Pezizomycotina</taxon>
        <taxon>Orbiliomycetes</taxon>
        <taxon>Orbiliales</taxon>
        <taxon>Orbiliaceae</taxon>
        <taxon>Arthrobotrys</taxon>
    </lineage>
</organism>
<dbReference type="InterPro" id="IPR052104">
    <property type="entry name" value="Mito_Release_Factor_mL62"/>
</dbReference>
<dbReference type="AlphaFoldDB" id="A0AAN8P8P9"/>
<keyword evidence="3" id="KW-1185">Reference proteome</keyword>
<sequence length="218" mass="24884">MIRRLAFQPFRPQMRMQTFQESSISFQPISARAYFKSFTLPPSSKEESEDGPQYGERERDLDWARKWVSEGIIKKKLARFPPSIGEITFSRSSGPGGQNVNKVNSKATLRVPLDKLGPHIPRVFLEALKTNGSKYLTDGGDMVISSDSCRSQLTNTKNCWEKLYRAVIKSTCLPGKTSPEQKERVKKLIRISDAKTRDWKSKLAKKKENRRGKSVGEW</sequence>
<proteinExistence type="predicted"/>
<dbReference type="Proteomes" id="UP001307849">
    <property type="component" value="Unassembled WGS sequence"/>
</dbReference>
<dbReference type="GO" id="GO:0070126">
    <property type="term" value="P:mitochondrial translational termination"/>
    <property type="evidence" value="ECO:0007669"/>
    <property type="project" value="TreeGrafter"/>
</dbReference>
<dbReference type="Pfam" id="PF00472">
    <property type="entry name" value="RF-1"/>
    <property type="match status" value="1"/>
</dbReference>
<protein>
    <recommendedName>
        <fullName evidence="1">Prokaryotic-type class I peptide chain release factors domain-containing protein</fullName>
    </recommendedName>
</protein>
<name>A0AAN8P8P9_9PEZI</name>
<dbReference type="PANTHER" id="PTHR11075:SF54">
    <property type="entry name" value="LARGE RIBOSOMAL SUBUNIT PROTEIN ML62"/>
    <property type="match status" value="1"/>
</dbReference>
<feature type="domain" description="Prokaryotic-type class I peptide chain release factors" evidence="1">
    <location>
        <begin position="86"/>
        <end position="196"/>
    </location>
</feature>
<dbReference type="InterPro" id="IPR000352">
    <property type="entry name" value="Pep_chain_release_fac_I"/>
</dbReference>
<dbReference type="GO" id="GO:0016150">
    <property type="term" value="F:translation release factor activity, codon nonspecific"/>
    <property type="evidence" value="ECO:0007669"/>
    <property type="project" value="TreeGrafter"/>
</dbReference>
<dbReference type="GO" id="GO:0004045">
    <property type="term" value="F:peptidyl-tRNA hydrolase activity"/>
    <property type="evidence" value="ECO:0007669"/>
    <property type="project" value="TreeGrafter"/>
</dbReference>
<dbReference type="Gene3D" id="3.30.160.20">
    <property type="match status" value="1"/>
</dbReference>
<evidence type="ECO:0000313" key="2">
    <source>
        <dbReference type="EMBL" id="KAK6520461.1"/>
    </source>
</evidence>